<dbReference type="EMBL" id="LKAJ02000001">
    <property type="protein sequence ID" value="MCS5712089.1"/>
    <property type="molecule type" value="Genomic_DNA"/>
</dbReference>
<feature type="transmembrane region" description="Helical" evidence="1">
    <location>
        <begin position="6"/>
        <end position="26"/>
    </location>
</feature>
<feature type="transmembrane region" description="Helical" evidence="1">
    <location>
        <begin position="33"/>
        <end position="51"/>
    </location>
</feature>
<dbReference type="RefSeq" id="WP_075064747.1">
    <property type="nucleotide sequence ID" value="NZ_LKAJ02000001.1"/>
</dbReference>
<dbReference type="EMBL" id="LKAJ01000001">
    <property type="protein sequence ID" value="KRG22546.1"/>
    <property type="molecule type" value="Genomic_DNA"/>
</dbReference>
<proteinExistence type="predicted"/>
<feature type="transmembrane region" description="Helical" evidence="1">
    <location>
        <begin position="147"/>
        <end position="166"/>
    </location>
</feature>
<dbReference type="STRING" id="295108.HT99x_00082"/>
<dbReference type="OrthoDB" id="5652648at2"/>
<organism evidence="3">
    <name type="scientific">Candidatus Berkiella aquae</name>
    <dbReference type="NCBI Taxonomy" id="295108"/>
    <lineage>
        <taxon>Bacteria</taxon>
        <taxon>Pseudomonadati</taxon>
        <taxon>Pseudomonadota</taxon>
        <taxon>Gammaproteobacteria</taxon>
        <taxon>Candidatus Berkiellales</taxon>
        <taxon>Candidatus Berkiellaceae</taxon>
        <taxon>Candidatus Berkiella</taxon>
    </lineage>
</organism>
<evidence type="ECO:0000313" key="3">
    <source>
        <dbReference type="EMBL" id="KRG22546.1"/>
    </source>
</evidence>
<dbReference type="InterPro" id="IPR036938">
    <property type="entry name" value="PAP2/HPO_sf"/>
</dbReference>
<evidence type="ECO:0000256" key="1">
    <source>
        <dbReference type="SAM" id="Phobius"/>
    </source>
</evidence>
<keyword evidence="1" id="KW-1133">Transmembrane helix</keyword>
<feature type="transmembrane region" description="Helical" evidence="1">
    <location>
        <begin position="90"/>
        <end position="112"/>
    </location>
</feature>
<evidence type="ECO:0000313" key="4">
    <source>
        <dbReference type="EMBL" id="MCS5712089.1"/>
    </source>
</evidence>
<feature type="transmembrane region" description="Helical" evidence="1">
    <location>
        <begin position="202"/>
        <end position="222"/>
    </location>
</feature>
<dbReference type="SUPFAM" id="SSF48317">
    <property type="entry name" value="Acid phosphatase/Vanadium-dependent haloperoxidase"/>
    <property type="match status" value="1"/>
</dbReference>
<accession>A0A0Q9YXR8</accession>
<feature type="transmembrane region" description="Helical" evidence="1">
    <location>
        <begin position="118"/>
        <end position="135"/>
    </location>
</feature>
<sequence>MLELIAKTGLFFSQPIVLASIVLVGFLNRHEVIFGRTLLILLFTMIYNVYLKSIWQLPLPAPMEGWAFPSGHMHSAVVFWGALAIEFRRFWFSALVVFVLCLAGYGLVYHGYHYPIDIAGAVGFGSLSLLIYRYLQQKSLFKEKPYRLGILLTLLAVICILLTPAFARKLHLWQAFGALIGFTLGWALLSKQQQNLAHFFNIKQRFMVLSIALMGACAYFYLIRTLPLGQQLMIFSQFFLIAIWVNASKMIIYRLSKKVGYQ</sequence>
<feature type="transmembrane region" description="Helical" evidence="1">
    <location>
        <begin position="172"/>
        <end position="190"/>
    </location>
</feature>
<gene>
    <name evidence="3" type="ORF">HT99x_00082</name>
    <name evidence="4" type="ORF">HT99x_011660</name>
</gene>
<reference evidence="4" key="3">
    <citation type="submission" date="2021-06" db="EMBL/GenBank/DDBJ databases">
        <title>Genomic Description and Analysis of Intracellular Bacteria, Candidatus Berkiella cookevillensis and Candidatus Berkiella aquae.</title>
        <authorList>
            <person name="Kidane D.T."/>
            <person name="Mehari Y.T."/>
            <person name="Rice F.C."/>
            <person name="Arivett B.A."/>
            <person name="Farone A.L."/>
            <person name="Berk S.G."/>
            <person name="Farone M.B."/>
        </authorList>
    </citation>
    <scope>NUCLEOTIDE SEQUENCE</scope>
    <source>
        <strain evidence="4">HT99</strain>
    </source>
</reference>
<dbReference type="InterPro" id="IPR000326">
    <property type="entry name" value="PAP2/HPO"/>
</dbReference>
<keyword evidence="1" id="KW-0472">Membrane</keyword>
<feature type="domain" description="Phosphatidic acid phosphatase type 2/haloperoxidase" evidence="2">
    <location>
        <begin position="62"/>
        <end position="138"/>
    </location>
</feature>
<keyword evidence="5" id="KW-1185">Reference proteome</keyword>
<reference evidence="3" key="1">
    <citation type="submission" date="2015-09" db="EMBL/GenBank/DDBJ databases">
        <title>Draft Genome Sequences of Two Novel Amoeba-resistant Intranuclear Bacteria, Candidatus Berkiella cookevillensis and Candidatus Berkiella aquae.</title>
        <authorList>
            <person name="Mehari Y.T."/>
            <person name="Arivett B.A."/>
            <person name="Farone A.L."/>
            <person name="Gunderson J.H."/>
            <person name="Farone M.B."/>
        </authorList>
    </citation>
    <scope>NUCLEOTIDE SEQUENCE [LARGE SCALE GENOMIC DNA]</scope>
    <source>
        <strain evidence="3">HT99</strain>
    </source>
</reference>
<dbReference type="Pfam" id="PF01569">
    <property type="entry name" value="PAP2"/>
    <property type="match status" value="1"/>
</dbReference>
<protein>
    <submittedName>
        <fullName evidence="3">PAP2 superfamily protein</fullName>
    </submittedName>
    <submittedName>
        <fullName evidence="4">Phosphatase PAP2 family protein</fullName>
    </submittedName>
</protein>
<name>A0A0Q9YXR8_9GAMM</name>
<dbReference type="Gene3D" id="1.20.144.10">
    <property type="entry name" value="Phosphatidic acid phosphatase type 2/haloperoxidase"/>
    <property type="match status" value="1"/>
</dbReference>
<reference evidence="4" key="2">
    <citation type="journal article" date="2016" name="Genome Announc.">
        <title>Draft Genome Sequences of Two Novel Amoeba-Resistant Intranuclear Bacteria, 'Candidatus Berkiella cookevillensis' and 'Candidatus Berkiella aquae'.</title>
        <authorList>
            <person name="Mehari Y.T."/>
            <person name="Arivett B.A."/>
            <person name="Farone A.L."/>
            <person name="Gunderson J.H."/>
            <person name="Farone M.B."/>
        </authorList>
    </citation>
    <scope>NUCLEOTIDE SEQUENCE</scope>
    <source>
        <strain evidence="4">HT99</strain>
    </source>
</reference>
<dbReference type="AlphaFoldDB" id="A0A0Q9YXR8"/>
<comment type="caution">
    <text evidence="3">The sequence shown here is derived from an EMBL/GenBank/DDBJ whole genome shotgun (WGS) entry which is preliminary data.</text>
</comment>
<keyword evidence="1" id="KW-0812">Transmembrane</keyword>
<feature type="transmembrane region" description="Helical" evidence="1">
    <location>
        <begin position="228"/>
        <end position="247"/>
    </location>
</feature>
<evidence type="ECO:0000259" key="2">
    <source>
        <dbReference type="Pfam" id="PF01569"/>
    </source>
</evidence>
<evidence type="ECO:0000313" key="5">
    <source>
        <dbReference type="Proteomes" id="UP000051497"/>
    </source>
</evidence>
<feature type="transmembrane region" description="Helical" evidence="1">
    <location>
        <begin position="66"/>
        <end position="83"/>
    </location>
</feature>
<dbReference type="Proteomes" id="UP000051497">
    <property type="component" value="Unassembled WGS sequence"/>
</dbReference>